<evidence type="ECO:0000313" key="9">
    <source>
        <dbReference type="Proteomes" id="UP000297564"/>
    </source>
</evidence>
<gene>
    <name evidence="8" type="ORF">EZ242_01085</name>
</gene>
<comment type="similarity">
    <text evidence="1 6">Belongs to the carbohydrate kinase PfkB family.</text>
</comment>
<keyword evidence="4 8" id="KW-0418">Kinase</keyword>
<dbReference type="GO" id="GO:0005829">
    <property type="term" value="C:cytosol"/>
    <property type="evidence" value="ECO:0007669"/>
    <property type="project" value="TreeGrafter"/>
</dbReference>
<dbReference type="AlphaFoldDB" id="A0A4Z0BZI1"/>
<dbReference type="GO" id="GO:0003872">
    <property type="term" value="F:6-phosphofructokinase activity"/>
    <property type="evidence" value="ECO:0007669"/>
    <property type="project" value="TreeGrafter"/>
</dbReference>
<name>A0A4Z0BZI1_9BURK</name>
<dbReference type="OrthoDB" id="9801219at2"/>
<dbReference type="GO" id="GO:0005524">
    <property type="term" value="F:ATP binding"/>
    <property type="evidence" value="ECO:0007669"/>
    <property type="project" value="UniProtKB-KW"/>
</dbReference>
<dbReference type="InterPro" id="IPR011611">
    <property type="entry name" value="PfkB_dom"/>
</dbReference>
<evidence type="ECO:0000256" key="4">
    <source>
        <dbReference type="ARBA" id="ARBA00022777"/>
    </source>
</evidence>
<dbReference type="SUPFAM" id="SSF53613">
    <property type="entry name" value="Ribokinase-like"/>
    <property type="match status" value="1"/>
</dbReference>
<dbReference type="EMBL" id="SMLL01000001">
    <property type="protein sequence ID" value="TFZ04381.1"/>
    <property type="molecule type" value="Genomic_DNA"/>
</dbReference>
<evidence type="ECO:0000259" key="7">
    <source>
        <dbReference type="Pfam" id="PF00294"/>
    </source>
</evidence>
<dbReference type="Proteomes" id="UP000297564">
    <property type="component" value="Unassembled WGS sequence"/>
</dbReference>
<reference evidence="8 9" key="1">
    <citation type="submission" date="2019-03" db="EMBL/GenBank/DDBJ databases">
        <title>Ramlibacter rhizophilus CCTCC AB2015357, whole genome shotgun sequence.</title>
        <authorList>
            <person name="Zhang X."/>
            <person name="Feng G."/>
            <person name="Zhu H."/>
        </authorList>
    </citation>
    <scope>NUCLEOTIDE SEQUENCE [LARGE SCALE GENOMIC DNA]</scope>
    <source>
        <strain evidence="8 9">CCTCC AB2015357</strain>
    </source>
</reference>
<keyword evidence="9" id="KW-1185">Reference proteome</keyword>
<comment type="caution">
    <text evidence="8">The sequence shown here is derived from an EMBL/GenBank/DDBJ whole genome shotgun (WGS) entry which is preliminary data.</text>
</comment>
<accession>A0A4Z0BZI1</accession>
<dbReference type="NCBIfam" id="TIGR03168">
    <property type="entry name" value="1-PFK"/>
    <property type="match status" value="1"/>
</dbReference>
<keyword evidence="2 6" id="KW-0808">Transferase</keyword>
<evidence type="ECO:0000256" key="1">
    <source>
        <dbReference type="ARBA" id="ARBA00010688"/>
    </source>
</evidence>
<sequence length="312" mass="32300">MTSLLTLTLNPAVDVSTRTQRLVPSHKLRCEAVQRHPGGGGINVARVAMRLGMRVQAVFPAGGSSGGQLQDLMRAESVPFEALPIEGETRENFTVLEAGSGHEFRFVLPGPALTDAQWHACIDRVLALADAGSWVVASGSLPPGVPPTAYGELARELAARRVPLALDTSGAGLAAGLAAGVHLCKPSLRELEELRGEALPDEAAQLRACRDLVERGASALVALSLGAQGAMLVSREGAWRAAALSVAVAGTIGAGDSFLGGLLWALDRGDPAPEALAEAMAASAAALLAPGTTLCRPEDVRRLRPQVVVRSI</sequence>
<evidence type="ECO:0000256" key="5">
    <source>
        <dbReference type="ARBA" id="ARBA00022840"/>
    </source>
</evidence>
<dbReference type="Pfam" id="PF00294">
    <property type="entry name" value="PfkB"/>
    <property type="match status" value="1"/>
</dbReference>
<dbReference type="PANTHER" id="PTHR46566:SF2">
    <property type="entry name" value="ATP-DEPENDENT 6-PHOSPHOFRUCTOKINASE ISOZYME 2"/>
    <property type="match status" value="1"/>
</dbReference>
<dbReference type="InterPro" id="IPR029056">
    <property type="entry name" value="Ribokinase-like"/>
</dbReference>
<dbReference type="CDD" id="cd01164">
    <property type="entry name" value="FruK_PfkB_like"/>
    <property type="match status" value="1"/>
</dbReference>
<dbReference type="Gene3D" id="3.40.1190.20">
    <property type="match status" value="1"/>
</dbReference>
<dbReference type="InterPro" id="IPR017583">
    <property type="entry name" value="Tagatose/fructose_Pkinase"/>
</dbReference>
<proteinExistence type="inferred from homology"/>
<dbReference type="PIRSF" id="PIRSF000535">
    <property type="entry name" value="1PFK/6PFK/LacC"/>
    <property type="match status" value="1"/>
</dbReference>
<feature type="domain" description="Carbohydrate kinase PfkB" evidence="7">
    <location>
        <begin position="14"/>
        <end position="298"/>
    </location>
</feature>
<protein>
    <recommendedName>
        <fullName evidence="6">Phosphofructokinase</fullName>
    </recommendedName>
</protein>
<dbReference type="FunFam" id="3.40.1190.20:FF:000001">
    <property type="entry name" value="Phosphofructokinase"/>
    <property type="match status" value="1"/>
</dbReference>
<organism evidence="8 9">
    <name type="scientific">Ramlibacter rhizophilus</name>
    <dbReference type="NCBI Taxonomy" id="1781167"/>
    <lineage>
        <taxon>Bacteria</taxon>
        <taxon>Pseudomonadati</taxon>
        <taxon>Pseudomonadota</taxon>
        <taxon>Betaproteobacteria</taxon>
        <taxon>Burkholderiales</taxon>
        <taxon>Comamonadaceae</taxon>
        <taxon>Ramlibacter</taxon>
    </lineage>
</organism>
<evidence type="ECO:0000256" key="2">
    <source>
        <dbReference type="ARBA" id="ARBA00022679"/>
    </source>
</evidence>
<dbReference type="RefSeq" id="WP_135283263.1">
    <property type="nucleotide sequence ID" value="NZ_SMLL01000001.1"/>
</dbReference>
<evidence type="ECO:0000313" key="8">
    <source>
        <dbReference type="EMBL" id="TFZ04381.1"/>
    </source>
</evidence>
<keyword evidence="5" id="KW-0067">ATP-binding</keyword>
<dbReference type="PANTHER" id="PTHR46566">
    <property type="entry name" value="1-PHOSPHOFRUCTOKINASE-RELATED"/>
    <property type="match status" value="1"/>
</dbReference>
<evidence type="ECO:0000256" key="6">
    <source>
        <dbReference type="PIRNR" id="PIRNR000535"/>
    </source>
</evidence>
<keyword evidence="3" id="KW-0547">Nucleotide-binding</keyword>
<evidence type="ECO:0000256" key="3">
    <source>
        <dbReference type="ARBA" id="ARBA00022741"/>
    </source>
</evidence>